<dbReference type="EMBL" id="CAKKNE010000006">
    <property type="protein sequence ID" value="CAH0379853.1"/>
    <property type="molecule type" value="Genomic_DNA"/>
</dbReference>
<feature type="compositionally biased region" description="Polar residues" evidence="1">
    <location>
        <begin position="100"/>
        <end position="110"/>
    </location>
</feature>
<dbReference type="OrthoDB" id="10555729at2759"/>
<organism evidence="2 3">
    <name type="scientific">Pelagomonas calceolata</name>
    <dbReference type="NCBI Taxonomy" id="35677"/>
    <lineage>
        <taxon>Eukaryota</taxon>
        <taxon>Sar</taxon>
        <taxon>Stramenopiles</taxon>
        <taxon>Ochrophyta</taxon>
        <taxon>Pelagophyceae</taxon>
        <taxon>Pelagomonadales</taxon>
        <taxon>Pelagomonadaceae</taxon>
        <taxon>Pelagomonas</taxon>
    </lineage>
</organism>
<feature type="non-terminal residue" evidence="2">
    <location>
        <position position="205"/>
    </location>
</feature>
<accession>A0A8J2T2T5</accession>
<sequence>RLLPFAPVSQAEHTIGHRTLRTIPLVQSLRLPAIERCPSVQPPRCGLERIAASPRAPLAMSAPATSGAKPPTLPLSKARRELAELLEHARTLEADGDTTRLLSQDSPTSGTEGGPQIARWGVKINDEYCIIAARKVDEDRRLRFDVYNTRTSTQHALVCRHADVVASGETSVAAVARAIALDLRFDGTNRLVFGPHVPASWVSHD</sequence>
<reference evidence="2" key="1">
    <citation type="submission" date="2021-11" db="EMBL/GenBank/DDBJ databases">
        <authorList>
            <consortium name="Genoscope - CEA"/>
            <person name="William W."/>
        </authorList>
    </citation>
    <scope>NUCLEOTIDE SEQUENCE</scope>
</reference>
<gene>
    <name evidence="2" type="ORF">PECAL_6P14920</name>
</gene>
<evidence type="ECO:0000313" key="2">
    <source>
        <dbReference type="EMBL" id="CAH0379853.1"/>
    </source>
</evidence>
<dbReference type="Proteomes" id="UP000789595">
    <property type="component" value="Unassembled WGS sequence"/>
</dbReference>
<proteinExistence type="predicted"/>
<protein>
    <submittedName>
        <fullName evidence="2">Uncharacterized protein</fullName>
    </submittedName>
</protein>
<evidence type="ECO:0000256" key="1">
    <source>
        <dbReference type="SAM" id="MobiDB-lite"/>
    </source>
</evidence>
<feature type="region of interest" description="Disordered" evidence="1">
    <location>
        <begin position="94"/>
        <end position="117"/>
    </location>
</feature>
<evidence type="ECO:0000313" key="3">
    <source>
        <dbReference type="Proteomes" id="UP000789595"/>
    </source>
</evidence>
<comment type="caution">
    <text evidence="2">The sequence shown here is derived from an EMBL/GenBank/DDBJ whole genome shotgun (WGS) entry which is preliminary data.</text>
</comment>
<name>A0A8J2T2T5_9STRA</name>
<keyword evidence="3" id="KW-1185">Reference proteome</keyword>
<dbReference type="AlphaFoldDB" id="A0A8J2T2T5"/>